<keyword evidence="6" id="KW-0418">Kinase</keyword>
<feature type="compositionally biased region" description="Low complexity" evidence="3">
    <location>
        <begin position="558"/>
        <end position="586"/>
    </location>
</feature>
<protein>
    <submittedName>
        <fullName evidence="6">MAP kinase phosphatase</fullName>
    </submittedName>
</protein>
<dbReference type="InterPro" id="IPR000340">
    <property type="entry name" value="Dual-sp_phosphatase_cat-dom"/>
</dbReference>
<dbReference type="Pfam" id="PF00782">
    <property type="entry name" value="DSPc"/>
    <property type="match status" value="1"/>
</dbReference>
<dbReference type="GO" id="GO:0004721">
    <property type="term" value="F:phosphoprotein phosphatase activity"/>
    <property type="evidence" value="ECO:0007669"/>
    <property type="project" value="UniProtKB-KW"/>
</dbReference>
<dbReference type="Gene3D" id="3.90.190.10">
    <property type="entry name" value="Protein tyrosine phosphatase superfamily"/>
    <property type="match status" value="1"/>
</dbReference>
<dbReference type="InterPro" id="IPR029006">
    <property type="entry name" value="ADF-H/Gelsolin-like_dom_sf"/>
</dbReference>
<dbReference type="SMART" id="SM00195">
    <property type="entry name" value="DSPc"/>
    <property type="match status" value="1"/>
</dbReference>
<dbReference type="AlphaFoldDB" id="A0A151Z8L7"/>
<dbReference type="SUPFAM" id="SSF55753">
    <property type="entry name" value="Actin depolymerizing proteins"/>
    <property type="match status" value="2"/>
</dbReference>
<evidence type="ECO:0000313" key="7">
    <source>
        <dbReference type="Proteomes" id="UP000076078"/>
    </source>
</evidence>
<comment type="caution">
    <text evidence="6">The sequence shown here is derived from an EMBL/GenBank/DDBJ whole genome shotgun (WGS) entry which is preliminary data.</text>
</comment>
<evidence type="ECO:0000256" key="3">
    <source>
        <dbReference type="SAM" id="MobiDB-lite"/>
    </source>
</evidence>
<feature type="region of interest" description="Disordered" evidence="3">
    <location>
        <begin position="934"/>
        <end position="963"/>
    </location>
</feature>
<dbReference type="OrthoDB" id="165342at2759"/>
<keyword evidence="2" id="KW-0904">Protein phosphatase</keyword>
<dbReference type="InterPro" id="IPR000387">
    <property type="entry name" value="Tyr_Pase_dom"/>
</dbReference>
<reference evidence="6 7" key="1">
    <citation type="submission" date="2015-12" db="EMBL/GenBank/DDBJ databases">
        <title>Dictyostelia acquired genes for synthesis and detection of signals that induce cell-type specialization by lateral gene transfer from prokaryotes.</title>
        <authorList>
            <person name="Gloeckner G."/>
            <person name="Schaap P."/>
        </authorList>
    </citation>
    <scope>NUCLEOTIDE SEQUENCE [LARGE SCALE GENOMIC DNA]</scope>
    <source>
        <strain evidence="6 7">TK</strain>
    </source>
</reference>
<evidence type="ECO:0000259" key="4">
    <source>
        <dbReference type="PROSITE" id="PS50054"/>
    </source>
</evidence>
<evidence type="ECO:0000259" key="5">
    <source>
        <dbReference type="PROSITE" id="PS50056"/>
    </source>
</evidence>
<organism evidence="6 7">
    <name type="scientific">Tieghemostelium lacteum</name>
    <name type="common">Slime mold</name>
    <name type="synonym">Dictyostelium lacteum</name>
    <dbReference type="NCBI Taxonomy" id="361077"/>
    <lineage>
        <taxon>Eukaryota</taxon>
        <taxon>Amoebozoa</taxon>
        <taxon>Evosea</taxon>
        <taxon>Eumycetozoa</taxon>
        <taxon>Dictyostelia</taxon>
        <taxon>Dictyosteliales</taxon>
        <taxon>Raperosteliaceae</taxon>
        <taxon>Tieghemostelium</taxon>
    </lineage>
</organism>
<dbReference type="PROSITE" id="PS00383">
    <property type="entry name" value="TYR_PHOSPHATASE_1"/>
    <property type="match status" value="1"/>
</dbReference>
<dbReference type="PROSITE" id="PS50056">
    <property type="entry name" value="TYR_PHOSPHATASE_2"/>
    <property type="match status" value="1"/>
</dbReference>
<name>A0A151Z8L7_TIELA</name>
<dbReference type="STRING" id="361077.A0A151Z8L7"/>
<keyword evidence="7" id="KW-1185">Reference proteome</keyword>
<feature type="compositionally biased region" description="Low complexity" evidence="3">
    <location>
        <begin position="39"/>
        <end position="50"/>
    </location>
</feature>
<feature type="domain" description="Tyrosine-protein phosphatase" evidence="4">
    <location>
        <begin position="689"/>
        <end position="833"/>
    </location>
</feature>
<dbReference type="FunCoup" id="A0A151Z8L7">
    <property type="interactions" value="371"/>
</dbReference>
<dbReference type="Gene3D" id="3.40.20.10">
    <property type="entry name" value="Severin"/>
    <property type="match status" value="1"/>
</dbReference>
<feature type="region of interest" description="Disordered" evidence="3">
    <location>
        <begin position="367"/>
        <end position="387"/>
    </location>
</feature>
<evidence type="ECO:0000256" key="1">
    <source>
        <dbReference type="ARBA" id="ARBA00022801"/>
    </source>
</evidence>
<evidence type="ECO:0000256" key="2">
    <source>
        <dbReference type="ARBA" id="ARBA00022912"/>
    </source>
</evidence>
<feature type="region of interest" description="Disordered" evidence="3">
    <location>
        <begin position="158"/>
        <end position="179"/>
    </location>
</feature>
<dbReference type="EMBL" id="LODT01000037">
    <property type="protein sequence ID" value="KYQ90281.1"/>
    <property type="molecule type" value="Genomic_DNA"/>
</dbReference>
<dbReference type="SUPFAM" id="SSF52799">
    <property type="entry name" value="(Phosphotyrosine protein) phosphatases II"/>
    <property type="match status" value="1"/>
</dbReference>
<feature type="compositionally biased region" description="Low complexity" evidence="3">
    <location>
        <begin position="376"/>
        <end position="387"/>
    </location>
</feature>
<sequence length="975" mass="109646">MGNLIGVSRTPPKLSDLLQVNNLPVSPSSTSGNKPPISPKSSVPIQQQQQQQQQNAPIVVELFSSYLFMWRVYVDHKNQLMIQYDPVDLLQFKKFNSNDCYIVLHVINNSELYKQIQHFQENSSGCRSATTSLKSVIPPNLIHYHHQQHQLFHNLHHNNQQQQQQQTTTTTSTLTSTSSNDDITSLKSFMTSAQSELTPRGLSCPAGVFSFDPISHIETEEISHDVYIWNGKNSDPLTKAFCIAKGFDFVKALKYSDTNKHRNEPDSNSSNNCKKDDKMYWKLPNTSLIIQKLFQATTETLSPNSNKSNSSFGALSNYFIDDLTPQLDKSINSPSNQQQNLYNNFHIFKRIIKKNFPHLLSIPTLPTPISESLPSQQQQPPTQQQQQDNNLEVKFQNILDFNTTTTTTTTTTTSSTTAKDNDNDTFPTLPKFNPKYEVLRKLSSHKTNHVQNTELPVITLPNTINNISSNNNNTTITSNNNNNLIASIDSNNITTTTTTSSIKDETTTLTSPNSSGKSTTGITIQTTSTSSKSIPFIPKLPINLIKSTSLPSPPPIIPKLDLPPKLVSNDNSSSSQNNNNNNNNNNEDIPIQPKPTIKKTIVPLLNLSKQNSCSSIQIPQCLNQSTISNISKQQIKIPTIVTTTSSSTTTTKSPPLTPRTYIEQYANGGHLPLTQIIQMTQREQINYFEPILNQITEDIFLGSRIPAANLKLLKDNGITHIVNCAGMVCNNHFPQDFTYKTLYISDGIQEDIWCLFYEVIDFIEEAIEQAGKVYIHCHQGISRSSAFVILYIMWKHDWNFQKAHEYTKEIRYISNPNPGFTGQLIVWRKFSKIPLSAQEPKLFRMVQLLGNIIVPKQVYQISYLSLDSRCCFILVVRHCIYLWVGEHCTGPVQESFVEAARKAITRFQKYEKQSSNVIEIKQGQEDQEFWEILSSQSPPQPPQSASPNSVVPTATLTDSQSTTTTTTTTIINFSS</sequence>
<proteinExistence type="predicted"/>
<dbReference type="SMART" id="SM00262">
    <property type="entry name" value="GEL"/>
    <property type="match status" value="1"/>
</dbReference>
<dbReference type="Proteomes" id="UP000076078">
    <property type="component" value="Unassembled WGS sequence"/>
</dbReference>
<dbReference type="PANTHER" id="PTHR46381">
    <property type="entry name" value="MKPA PROTEIN"/>
    <property type="match status" value="1"/>
</dbReference>
<feature type="domain" description="Tyrosine specific protein phosphatases" evidence="5">
    <location>
        <begin position="754"/>
        <end position="811"/>
    </location>
</feature>
<evidence type="ECO:0000313" key="6">
    <source>
        <dbReference type="EMBL" id="KYQ90281.1"/>
    </source>
</evidence>
<feature type="region of interest" description="Disordered" evidence="3">
    <location>
        <begin position="503"/>
        <end position="530"/>
    </location>
</feature>
<feature type="region of interest" description="Disordered" evidence="3">
    <location>
        <begin position="550"/>
        <end position="593"/>
    </location>
</feature>
<gene>
    <name evidence="6" type="ORF">DLAC_08883</name>
</gene>
<dbReference type="PROSITE" id="PS50054">
    <property type="entry name" value="TYR_PHOSPHATASE_DUAL"/>
    <property type="match status" value="1"/>
</dbReference>
<feature type="region of interest" description="Disordered" evidence="3">
    <location>
        <begin position="406"/>
        <end position="428"/>
    </location>
</feature>
<dbReference type="InterPro" id="IPR020422">
    <property type="entry name" value="TYR_PHOSPHATASE_DUAL_dom"/>
</dbReference>
<feature type="compositionally biased region" description="Low complexity" evidence="3">
    <location>
        <begin position="406"/>
        <end position="417"/>
    </location>
</feature>
<feature type="region of interest" description="Disordered" evidence="3">
    <location>
        <begin position="25"/>
        <end position="50"/>
    </location>
</feature>
<dbReference type="GO" id="GO:0051015">
    <property type="term" value="F:actin filament binding"/>
    <property type="evidence" value="ECO:0007669"/>
    <property type="project" value="InterPro"/>
</dbReference>
<accession>A0A151Z8L7</accession>
<dbReference type="CDD" id="cd14498">
    <property type="entry name" value="DSP"/>
    <property type="match status" value="1"/>
</dbReference>
<dbReference type="PANTHER" id="PTHR46381:SF2">
    <property type="entry name" value="MAP KINASE PHOSPHATASE"/>
    <property type="match status" value="1"/>
</dbReference>
<feature type="compositionally biased region" description="Low complexity" evidence="3">
    <location>
        <begin position="945"/>
        <end position="963"/>
    </location>
</feature>
<dbReference type="InterPro" id="IPR029021">
    <property type="entry name" value="Prot-tyrosine_phosphatase-like"/>
</dbReference>
<dbReference type="InterPro" id="IPR016130">
    <property type="entry name" value="Tyr_Pase_AS"/>
</dbReference>
<keyword evidence="1" id="KW-0378">Hydrolase</keyword>
<dbReference type="InParanoid" id="A0A151Z8L7"/>
<dbReference type="InterPro" id="IPR007122">
    <property type="entry name" value="Villin/Gelsolin"/>
</dbReference>
<keyword evidence="6" id="KW-0808">Transferase</keyword>
<dbReference type="GO" id="GO:0016301">
    <property type="term" value="F:kinase activity"/>
    <property type="evidence" value="ECO:0007669"/>
    <property type="project" value="UniProtKB-KW"/>
</dbReference>